<dbReference type="InterPro" id="IPR029044">
    <property type="entry name" value="Nucleotide-diphossugar_trans"/>
</dbReference>
<dbReference type="RefSeq" id="WP_091979735.1">
    <property type="nucleotide sequence ID" value="NZ_FOLO01000003.1"/>
</dbReference>
<name>A0A1I1FHC2_9GAMM</name>
<dbReference type="Gene3D" id="3.90.550.10">
    <property type="entry name" value="Spore Coat Polysaccharide Biosynthesis Protein SpsA, Chain A"/>
    <property type="match status" value="1"/>
</dbReference>
<evidence type="ECO:0000313" key="3">
    <source>
        <dbReference type="EMBL" id="SFB96533.1"/>
    </source>
</evidence>
<keyword evidence="3" id="KW-0808">Transferase</keyword>
<proteinExistence type="predicted"/>
<dbReference type="CDD" id="cd04182">
    <property type="entry name" value="GT_2_like_f"/>
    <property type="match status" value="1"/>
</dbReference>
<accession>A0A1I1FHC2</accession>
<dbReference type="PANTHER" id="PTHR43777">
    <property type="entry name" value="MOLYBDENUM COFACTOR CYTIDYLYLTRANSFERASE"/>
    <property type="match status" value="1"/>
</dbReference>
<dbReference type="STRING" id="1123010.SAMN02745724_00569"/>
<feature type="domain" description="MobA-like NTP transferase" evidence="2">
    <location>
        <begin position="5"/>
        <end position="163"/>
    </location>
</feature>
<evidence type="ECO:0000256" key="1">
    <source>
        <dbReference type="ARBA" id="ARBA00022842"/>
    </source>
</evidence>
<evidence type="ECO:0000259" key="2">
    <source>
        <dbReference type="Pfam" id="PF12804"/>
    </source>
</evidence>
<dbReference type="PANTHER" id="PTHR43777:SF1">
    <property type="entry name" value="MOLYBDENUM COFACTOR CYTIDYLYLTRANSFERASE"/>
    <property type="match status" value="1"/>
</dbReference>
<dbReference type="Proteomes" id="UP000198862">
    <property type="component" value="Unassembled WGS sequence"/>
</dbReference>
<gene>
    <name evidence="3" type="ORF">SAMN02745724_00569</name>
</gene>
<dbReference type="AlphaFoldDB" id="A0A1I1FHC2"/>
<sequence length="200" mass="22649">MSFDVVILAAGKSTRFNGIKQLAEIEDTNMINFCINKFSQIDIDDIYVALGANSEKILPSLSLNCTPIMSENWHLGLGHTISDIIKKLSIKSNHLLLCLGDQVLIPQAHYQKLINESHTNRQKIIATLSQNKMMAPAIFPKSYFRELEKLFGDKGAGCLMRENAHNVICIECNHAKLDIDTQEEYFILKQKLKNNQMEQV</sequence>
<dbReference type="EMBL" id="FOLO01000003">
    <property type="protein sequence ID" value="SFB96533.1"/>
    <property type="molecule type" value="Genomic_DNA"/>
</dbReference>
<dbReference type="InterPro" id="IPR025877">
    <property type="entry name" value="MobA-like_NTP_Trfase"/>
</dbReference>
<dbReference type="OrthoDB" id="5298023at2"/>
<keyword evidence="1" id="KW-0460">Magnesium</keyword>
<organism evidence="3 4">
    <name type="scientific">Pseudoalteromonas denitrificans DSM 6059</name>
    <dbReference type="NCBI Taxonomy" id="1123010"/>
    <lineage>
        <taxon>Bacteria</taxon>
        <taxon>Pseudomonadati</taxon>
        <taxon>Pseudomonadota</taxon>
        <taxon>Gammaproteobacteria</taxon>
        <taxon>Alteromonadales</taxon>
        <taxon>Pseudoalteromonadaceae</taxon>
        <taxon>Pseudoalteromonas</taxon>
    </lineage>
</organism>
<dbReference type="GO" id="GO:0016779">
    <property type="term" value="F:nucleotidyltransferase activity"/>
    <property type="evidence" value="ECO:0007669"/>
    <property type="project" value="UniProtKB-KW"/>
</dbReference>
<protein>
    <submittedName>
        <fullName evidence="3">Molybdenum cofactor cytidylyltransferase</fullName>
    </submittedName>
</protein>
<dbReference type="SUPFAM" id="SSF53448">
    <property type="entry name" value="Nucleotide-diphospho-sugar transferases"/>
    <property type="match status" value="1"/>
</dbReference>
<evidence type="ECO:0000313" key="4">
    <source>
        <dbReference type="Proteomes" id="UP000198862"/>
    </source>
</evidence>
<dbReference type="Pfam" id="PF12804">
    <property type="entry name" value="NTP_transf_3"/>
    <property type="match status" value="1"/>
</dbReference>
<keyword evidence="3" id="KW-0548">Nucleotidyltransferase</keyword>
<reference evidence="3 4" key="1">
    <citation type="submission" date="2016-10" db="EMBL/GenBank/DDBJ databases">
        <authorList>
            <person name="de Groot N.N."/>
        </authorList>
    </citation>
    <scope>NUCLEOTIDE SEQUENCE [LARGE SCALE GENOMIC DNA]</scope>
    <source>
        <strain evidence="3 4">DSM 6059</strain>
    </source>
</reference>
<keyword evidence="4" id="KW-1185">Reference proteome</keyword>